<dbReference type="PANTHER" id="PTHR31571">
    <property type="entry name" value="ALTERED INHERITANCE OF MITOCHONDRIA PROTEIN 6"/>
    <property type="match status" value="1"/>
</dbReference>
<dbReference type="Proteomes" id="UP000622797">
    <property type="component" value="Unassembled WGS sequence"/>
</dbReference>
<gene>
    <name evidence="4" type="ORF">FSARC_13521</name>
</gene>
<evidence type="ECO:0000313" key="4">
    <source>
        <dbReference type="EMBL" id="KAF4949314.1"/>
    </source>
</evidence>
<comment type="similarity">
    <text evidence="1">Belongs to the AIM6 family.</text>
</comment>
<dbReference type="InterPro" id="IPR051236">
    <property type="entry name" value="HAT_RTT109-like"/>
</dbReference>
<sequence length="375" mass="43009">MTFSENEVDECGKCDRPSKKTRVRRHFRFNWLKYILGIFILLSIGEFAYIYHLDMGLKRVPNDPYDLWFGNDINHKSPGIWDDKRQSFLRKALPVPIHSHNDYERRIPLFEALGSGCISVEADIHLRDSKLLVGHSSRGLSDDKTLQSLYLEPLQRMLKAQNDQVTGGSWRGLFDRVPDQTLILLVDLKTSGPETFTELDVQLQSLRDLDYLTYWNGTARVSRPLTIVASGNAPFDSVLAVNATHRDIFWDAKLERLMAIEDDFEAEPPTYKYNPSNSYYASTKFENARLFKSENYPESVLKTPHGKDMASTQIEQAKSRGLLTRYWDTPSEPPNLRDIAWRVLVDNKVGVLNIDDLGTVRARAKGWGELNHDSL</sequence>
<evidence type="ECO:0000256" key="2">
    <source>
        <dbReference type="ARBA" id="ARBA00014286"/>
    </source>
</evidence>
<dbReference type="AlphaFoldDB" id="A0A8H4T101"/>
<reference evidence="4" key="2">
    <citation type="submission" date="2020-05" db="EMBL/GenBank/DDBJ databases">
        <authorList>
            <person name="Kim H.-S."/>
            <person name="Proctor R.H."/>
            <person name="Brown D.W."/>
        </authorList>
    </citation>
    <scope>NUCLEOTIDE SEQUENCE</scope>
    <source>
        <strain evidence="4">NRRL 20472</strain>
    </source>
</reference>
<keyword evidence="3" id="KW-1133">Transmembrane helix</keyword>
<dbReference type="SUPFAM" id="SSF51695">
    <property type="entry name" value="PLC-like phosphodiesterases"/>
    <property type="match status" value="1"/>
</dbReference>
<keyword evidence="3" id="KW-0812">Transmembrane</keyword>
<keyword evidence="5" id="KW-1185">Reference proteome</keyword>
<accession>A0A8H4T101</accession>
<dbReference type="GO" id="GO:0006629">
    <property type="term" value="P:lipid metabolic process"/>
    <property type="evidence" value="ECO:0007669"/>
    <property type="project" value="InterPro"/>
</dbReference>
<keyword evidence="3" id="KW-0472">Membrane</keyword>
<dbReference type="GO" id="GO:0008081">
    <property type="term" value="F:phosphoric diester hydrolase activity"/>
    <property type="evidence" value="ECO:0007669"/>
    <property type="project" value="InterPro"/>
</dbReference>
<evidence type="ECO:0000313" key="5">
    <source>
        <dbReference type="Proteomes" id="UP000622797"/>
    </source>
</evidence>
<proteinExistence type="inferred from homology"/>
<evidence type="ECO:0000256" key="3">
    <source>
        <dbReference type="SAM" id="Phobius"/>
    </source>
</evidence>
<feature type="transmembrane region" description="Helical" evidence="3">
    <location>
        <begin position="31"/>
        <end position="51"/>
    </location>
</feature>
<dbReference type="EMBL" id="JABEXW010001014">
    <property type="protein sequence ID" value="KAF4949314.1"/>
    <property type="molecule type" value="Genomic_DNA"/>
</dbReference>
<reference evidence="4" key="1">
    <citation type="journal article" date="2020" name="BMC Genomics">
        <title>Correction to: Identification and distribution of gene clusters required for synthesis of sphingolipid metabolism inhibitors in diverse species of the filamentous fungus Fusarium.</title>
        <authorList>
            <person name="Kim H.S."/>
            <person name="Lohmar J.M."/>
            <person name="Busman M."/>
            <person name="Brown D.W."/>
            <person name="Naumann T.A."/>
            <person name="Divon H.H."/>
            <person name="Lysoe E."/>
            <person name="Uhlig S."/>
            <person name="Proctor R.H."/>
        </authorList>
    </citation>
    <scope>NUCLEOTIDE SEQUENCE</scope>
    <source>
        <strain evidence="4">NRRL 20472</strain>
    </source>
</reference>
<comment type="caution">
    <text evidence="4">The sequence shown here is derived from an EMBL/GenBank/DDBJ whole genome shotgun (WGS) entry which is preliminary data.</text>
</comment>
<name>A0A8H4T101_9HYPO</name>
<dbReference type="PANTHER" id="PTHR31571:SF1">
    <property type="entry name" value="ALTERED INHERITANCE OF MITOCHONDRIA PROTEIN 6"/>
    <property type="match status" value="1"/>
</dbReference>
<dbReference type="InterPro" id="IPR017946">
    <property type="entry name" value="PLC-like_Pdiesterase_TIM-brl"/>
</dbReference>
<organism evidence="4 5">
    <name type="scientific">Fusarium sarcochroum</name>
    <dbReference type="NCBI Taxonomy" id="1208366"/>
    <lineage>
        <taxon>Eukaryota</taxon>
        <taxon>Fungi</taxon>
        <taxon>Dikarya</taxon>
        <taxon>Ascomycota</taxon>
        <taxon>Pezizomycotina</taxon>
        <taxon>Sordariomycetes</taxon>
        <taxon>Hypocreomycetidae</taxon>
        <taxon>Hypocreales</taxon>
        <taxon>Nectriaceae</taxon>
        <taxon>Fusarium</taxon>
        <taxon>Fusarium lateritium species complex</taxon>
    </lineage>
</organism>
<evidence type="ECO:0000256" key="1">
    <source>
        <dbReference type="ARBA" id="ARBA00008858"/>
    </source>
</evidence>
<protein>
    <recommendedName>
        <fullName evidence="2">Altered inheritance of mitochondria protein 6</fullName>
    </recommendedName>
</protein>
<dbReference type="OrthoDB" id="4153866at2759"/>